<feature type="domain" description="Knr4/Smi1-like" evidence="1">
    <location>
        <begin position="12"/>
        <end position="150"/>
    </location>
</feature>
<comment type="caution">
    <text evidence="2">The sequence shown here is derived from an EMBL/GenBank/DDBJ whole genome shotgun (WGS) entry which is preliminary data.</text>
</comment>
<dbReference type="AlphaFoldDB" id="A0A3N8QCZ3"/>
<sequence length="159" mass="17968">MKQNEFSKCGPAIDRSGIEKLESDLGVQLPEAMKGHYLKFNGGMPVFDWFPMEDDWEPIWIHEFLPIGTQDASKPNVQSIYARVAGQGGYPRTFVPFATDPGGNLFCIDTDSGAVHYWLTDTYDEMLTDLENRQKADRRLTDSFDQFISSLVSEDEAFG</sequence>
<organism evidence="2 3">
    <name type="scientific">Burkholderia contaminans</name>
    <dbReference type="NCBI Taxonomy" id="488447"/>
    <lineage>
        <taxon>Bacteria</taxon>
        <taxon>Pseudomonadati</taxon>
        <taxon>Pseudomonadota</taxon>
        <taxon>Betaproteobacteria</taxon>
        <taxon>Burkholderiales</taxon>
        <taxon>Burkholderiaceae</taxon>
        <taxon>Burkholderia</taxon>
        <taxon>Burkholderia cepacia complex</taxon>
    </lineage>
</organism>
<accession>A0A3N8QCZ3</accession>
<reference evidence="2 3" key="1">
    <citation type="submission" date="2018-08" db="EMBL/GenBank/DDBJ databases">
        <title>Comparative analysis of Burkholderia isolates from Puerto Rico.</title>
        <authorList>
            <person name="Hall C."/>
            <person name="Sahl J."/>
            <person name="Wagner D."/>
        </authorList>
    </citation>
    <scope>NUCLEOTIDE SEQUENCE [LARGE SCALE GENOMIC DNA]</scope>
    <source>
        <strain evidence="2 3">Bp9025</strain>
    </source>
</reference>
<dbReference type="InterPro" id="IPR018958">
    <property type="entry name" value="Knr4/Smi1-like_dom"/>
</dbReference>
<dbReference type="EMBL" id="QTQV01000006">
    <property type="protein sequence ID" value="RQT17126.1"/>
    <property type="molecule type" value="Genomic_DNA"/>
</dbReference>
<evidence type="ECO:0000313" key="3">
    <source>
        <dbReference type="Proteomes" id="UP000277921"/>
    </source>
</evidence>
<proteinExistence type="predicted"/>
<dbReference type="SUPFAM" id="SSF160631">
    <property type="entry name" value="SMI1/KNR4-like"/>
    <property type="match status" value="1"/>
</dbReference>
<evidence type="ECO:0000259" key="1">
    <source>
        <dbReference type="SMART" id="SM00860"/>
    </source>
</evidence>
<dbReference type="Proteomes" id="UP000277921">
    <property type="component" value="Unassembled WGS sequence"/>
</dbReference>
<name>A0A3N8QCZ3_9BURK</name>
<dbReference type="SMART" id="SM00860">
    <property type="entry name" value="SMI1_KNR4"/>
    <property type="match status" value="1"/>
</dbReference>
<protein>
    <submittedName>
        <fullName evidence="2">SMI1/KNR4 family protein</fullName>
    </submittedName>
</protein>
<dbReference type="InterPro" id="IPR037883">
    <property type="entry name" value="Knr4/Smi1-like_sf"/>
</dbReference>
<evidence type="ECO:0000313" key="2">
    <source>
        <dbReference type="EMBL" id="RQT17126.1"/>
    </source>
</evidence>
<dbReference type="Gene3D" id="3.40.1580.10">
    <property type="entry name" value="SMI1/KNR4-like"/>
    <property type="match status" value="1"/>
</dbReference>
<gene>
    <name evidence="2" type="ORF">DF051_12970</name>
</gene>
<dbReference type="RefSeq" id="WP_124578461.1">
    <property type="nucleotide sequence ID" value="NZ_QTQV01000006.1"/>
</dbReference>
<dbReference type="Pfam" id="PF09346">
    <property type="entry name" value="SMI1_KNR4"/>
    <property type="match status" value="1"/>
</dbReference>